<sequence>MWGGRRKNWSSRAETSRELDAAKDEALRLHRKMEDLHGEIISLQKELLAMHKAEKAEKTQTKECAGRAVDTGPSAAHS</sequence>
<feature type="compositionally biased region" description="Basic and acidic residues" evidence="1">
    <location>
        <begin position="56"/>
        <end position="65"/>
    </location>
</feature>
<evidence type="ECO:0000313" key="2">
    <source>
        <dbReference type="EMBL" id="GAB1253057.1"/>
    </source>
</evidence>
<organism evidence="2 3">
    <name type="scientific">Desulfovibrio falkowii</name>
    <dbReference type="NCBI Taxonomy" id="3136602"/>
    <lineage>
        <taxon>Bacteria</taxon>
        <taxon>Pseudomonadati</taxon>
        <taxon>Thermodesulfobacteriota</taxon>
        <taxon>Desulfovibrionia</taxon>
        <taxon>Desulfovibrionales</taxon>
        <taxon>Desulfovibrionaceae</taxon>
        <taxon>Desulfovibrio</taxon>
    </lineage>
</organism>
<proteinExistence type="predicted"/>
<reference evidence="2 3" key="1">
    <citation type="journal article" date="2025" name="Int. J. Syst. Evol. Microbiol.">
        <title>Desulfovibrio falkowii sp. nov., Porphyromonas miyakawae sp. nov., Mediterraneibacter flintii sp. nov. and Owariibacterium komagatae gen. nov., sp. nov., isolated from human faeces.</title>
        <authorList>
            <person name="Hamaguchi T."/>
            <person name="Ohara M."/>
            <person name="Hisatomi A."/>
            <person name="Sekiguchi K."/>
            <person name="Takeda J.I."/>
            <person name="Ueyama J."/>
            <person name="Ito M."/>
            <person name="Nishiwaki H."/>
            <person name="Ogi T."/>
            <person name="Hirayama M."/>
            <person name="Ohkuma M."/>
            <person name="Sakamoto M."/>
            <person name="Ohno K."/>
        </authorList>
    </citation>
    <scope>NUCLEOTIDE SEQUENCE [LARGE SCALE GENOMIC DNA]</scope>
    <source>
        <strain evidence="2 3">13CB8C</strain>
    </source>
</reference>
<comment type="caution">
    <text evidence="2">The sequence shown here is derived from an EMBL/GenBank/DDBJ whole genome shotgun (WGS) entry which is preliminary data.</text>
</comment>
<protein>
    <submittedName>
        <fullName evidence="2">Uncharacterized protein</fullName>
    </submittedName>
</protein>
<dbReference type="RefSeq" id="WP_407844131.1">
    <property type="nucleotide sequence ID" value="NZ_BAAFSG010000001.1"/>
</dbReference>
<feature type="region of interest" description="Disordered" evidence="1">
    <location>
        <begin position="56"/>
        <end position="78"/>
    </location>
</feature>
<name>A0ABQ0E5N4_9BACT</name>
<evidence type="ECO:0000256" key="1">
    <source>
        <dbReference type="SAM" id="MobiDB-lite"/>
    </source>
</evidence>
<accession>A0ABQ0E5N4</accession>
<dbReference type="Proteomes" id="UP001628192">
    <property type="component" value="Unassembled WGS sequence"/>
</dbReference>
<gene>
    <name evidence="2" type="ORF">Defa_05440</name>
</gene>
<feature type="region of interest" description="Disordered" evidence="1">
    <location>
        <begin position="1"/>
        <end position="20"/>
    </location>
</feature>
<evidence type="ECO:0000313" key="3">
    <source>
        <dbReference type="Proteomes" id="UP001628192"/>
    </source>
</evidence>
<dbReference type="EMBL" id="BAAFSG010000001">
    <property type="protein sequence ID" value="GAB1253057.1"/>
    <property type="molecule type" value="Genomic_DNA"/>
</dbReference>
<keyword evidence="3" id="KW-1185">Reference proteome</keyword>